<protein>
    <submittedName>
        <fullName evidence="2">Uncharacterized protein</fullName>
    </submittedName>
</protein>
<dbReference type="Proteomes" id="UP000265663">
    <property type="component" value="Unassembled WGS sequence"/>
</dbReference>
<sequence length="254" mass="27478">MGEHGLRTASYCPNSQLYARSCLPNTEVIQEVQHPCQRACPAAAERGKFDTVCVRPLPGRSTVCADPGSGLTAHVTVPALTGPSLNVQHVPGAPWGAVVVHHGLLLCPIVSRSAGRTPNLRPAISWLNLVQSPCLYSPRSGPRKATLRGIGKARHLTPQHQTRGHRPQCPLYARTPRDGANPDLSRVHRYTMSALSPISKICLLHHRPRDGLRVPFHLPSPRSAPAVCPNNLDPGPLSDNWIDANISDLTALVR</sequence>
<keyword evidence="3" id="KW-1185">Reference proteome</keyword>
<feature type="region of interest" description="Disordered" evidence="1">
    <location>
        <begin position="155"/>
        <end position="183"/>
    </location>
</feature>
<dbReference type="EMBL" id="KE747844">
    <property type="protein sequence ID" value="RMZ74198.1"/>
    <property type="molecule type" value="Genomic_DNA"/>
</dbReference>
<evidence type="ECO:0000256" key="1">
    <source>
        <dbReference type="SAM" id="MobiDB-lite"/>
    </source>
</evidence>
<dbReference type="AlphaFoldDB" id="A0A3M7MID1"/>
<evidence type="ECO:0000313" key="3">
    <source>
        <dbReference type="Proteomes" id="UP000265663"/>
    </source>
</evidence>
<name>A0A3M7MID1_9PLEO</name>
<feature type="compositionally biased region" description="Basic residues" evidence="1">
    <location>
        <begin position="155"/>
        <end position="166"/>
    </location>
</feature>
<accession>A0A3M7MID1</accession>
<evidence type="ECO:0000313" key="2">
    <source>
        <dbReference type="EMBL" id="RMZ74198.1"/>
    </source>
</evidence>
<reference evidence="2 3" key="1">
    <citation type="journal article" date="2014" name="PLoS ONE">
        <title>De novo Genome Assembly of the Fungal Plant Pathogen Pyrenophora semeniperda.</title>
        <authorList>
            <person name="Soliai M.M."/>
            <person name="Meyer S.E."/>
            <person name="Udall J.A."/>
            <person name="Elzinga D.E."/>
            <person name="Hermansen R.A."/>
            <person name="Bodily P.M."/>
            <person name="Hart A.A."/>
            <person name="Coleman C.E."/>
        </authorList>
    </citation>
    <scope>NUCLEOTIDE SEQUENCE [LARGE SCALE GENOMIC DNA]</scope>
    <source>
        <strain evidence="2 3">CCB06</strain>
        <tissue evidence="2">Mycelium</tissue>
    </source>
</reference>
<gene>
    <name evidence="2" type="ORF">GMOD_00003203</name>
</gene>
<organism evidence="2 3">
    <name type="scientific">Pyrenophora seminiperda CCB06</name>
    <dbReference type="NCBI Taxonomy" id="1302712"/>
    <lineage>
        <taxon>Eukaryota</taxon>
        <taxon>Fungi</taxon>
        <taxon>Dikarya</taxon>
        <taxon>Ascomycota</taxon>
        <taxon>Pezizomycotina</taxon>
        <taxon>Dothideomycetes</taxon>
        <taxon>Pleosporomycetidae</taxon>
        <taxon>Pleosporales</taxon>
        <taxon>Pleosporineae</taxon>
        <taxon>Pleosporaceae</taxon>
        <taxon>Pyrenophora</taxon>
    </lineage>
</organism>
<proteinExistence type="predicted"/>